<feature type="chain" id="PRO_5020591729" evidence="1">
    <location>
        <begin position="22"/>
        <end position="683"/>
    </location>
</feature>
<gene>
    <name evidence="2" type="ORF">EYD46_17195</name>
</gene>
<evidence type="ECO:0000313" key="3">
    <source>
        <dbReference type="Proteomes" id="UP000292372"/>
    </source>
</evidence>
<dbReference type="NCBIfam" id="TIGR04131">
    <property type="entry name" value="Bac_Flav_CTERM"/>
    <property type="match status" value="1"/>
</dbReference>
<keyword evidence="3" id="KW-1185">Reference proteome</keyword>
<proteinExistence type="predicted"/>
<reference evidence="2 3" key="1">
    <citation type="journal article" date="2015" name="Int. J. Syst. Evol. Microbiol.">
        <title>Hyunsoonleella pacifica sp. nov., isolated from seawater of South Pacific Gyre.</title>
        <authorList>
            <person name="Gao X."/>
            <person name="Zhang Z."/>
            <person name="Dai X."/>
            <person name="Zhang X.H."/>
        </authorList>
    </citation>
    <scope>NUCLEOTIDE SEQUENCE [LARGE SCALE GENOMIC DNA]</scope>
    <source>
        <strain evidence="2 3">SW033</strain>
    </source>
</reference>
<sequence length="683" mass="77208">MYKKIFFLALLCLLWPSFSIAQNSDSHTKNKIFKNKNLYSGKRNIYSSSKKGNTPVYSFCSDNGFVNIEINKIRVDIINSYVLEDDTESIIIGTSSGKLLKISNFSFGKPSIEVLCDFNKGLTDVAVDKHKNYYGVFFDKIFSIRTSSCTTMDLPINILDNGNLNSLSFDKKGNLYFGYGNNSIVQAYNPNKIPKSYVWHDFQVGSAGGDFVQINDKIYISWINSGFKLYEVTIDENNDYVSYTTLDFIPEETYGLAAELGILYGITPGYIYEIDLNNSTTIPILNNIFPHGNWWGGAGLHEAIRFNVNFYENISDAENEDKSLPDNWVNTEKGGQKIYSRINDLENNTYKIVEIILTINSIPETNAIVSHKTCSIYNDSFNLLEFDTILVDNLTNLTITYHSSLANAEENIKSLDKSNIKYTDTNNGNLYARVKNNITECYKTHEFKINLGRKPIVNIDDQVICNDNTSVIINASTGYNSDRYLWSTTQTSPSIEISDTGEYWLQVTSNTDCTSTSYFNVSKSESAEITSIDIKNFTDPNSVTVNFTGTSDYLFQLDDNLPQSSNTFNPIGIGQHTINIIDTNGCETITREITVIDFPKFFSPNNDGFFDTWHLTGTDKFTDVTIQIFDRYGKLLKTLSKLSPGWDGTFNGELMQVSDYWFIANIVDEDSSFKAMGHFTLKQ</sequence>
<dbReference type="EMBL" id="SIRS01000008">
    <property type="protein sequence ID" value="TBN12454.1"/>
    <property type="molecule type" value="Genomic_DNA"/>
</dbReference>
<dbReference type="AlphaFoldDB" id="A0A4Q9FI76"/>
<feature type="signal peptide" evidence="1">
    <location>
        <begin position="1"/>
        <end position="21"/>
    </location>
</feature>
<protein>
    <submittedName>
        <fullName evidence="2">T9SS type B sorting domain-containing protein</fullName>
    </submittedName>
</protein>
<dbReference type="Proteomes" id="UP000292372">
    <property type="component" value="Unassembled WGS sequence"/>
</dbReference>
<evidence type="ECO:0000313" key="2">
    <source>
        <dbReference type="EMBL" id="TBN12454.1"/>
    </source>
</evidence>
<dbReference type="SUPFAM" id="SSF63829">
    <property type="entry name" value="Calcium-dependent phosphotriesterase"/>
    <property type="match status" value="1"/>
</dbReference>
<organism evidence="2 3">
    <name type="scientific">Hyunsoonleella pacifica</name>
    <dbReference type="NCBI Taxonomy" id="1080224"/>
    <lineage>
        <taxon>Bacteria</taxon>
        <taxon>Pseudomonadati</taxon>
        <taxon>Bacteroidota</taxon>
        <taxon>Flavobacteriia</taxon>
        <taxon>Flavobacteriales</taxon>
        <taxon>Flavobacteriaceae</taxon>
    </lineage>
</organism>
<comment type="caution">
    <text evidence="2">The sequence shown here is derived from an EMBL/GenBank/DDBJ whole genome shotgun (WGS) entry which is preliminary data.</text>
</comment>
<dbReference type="OrthoDB" id="9765926at2"/>
<dbReference type="RefSeq" id="WP_130938414.1">
    <property type="nucleotide sequence ID" value="NZ_BMEE01000008.1"/>
</dbReference>
<keyword evidence="1" id="KW-0732">Signal</keyword>
<accession>A0A4Q9FI76</accession>
<evidence type="ECO:0000256" key="1">
    <source>
        <dbReference type="SAM" id="SignalP"/>
    </source>
</evidence>
<dbReference type="Pfam" id="PF13585">
    <property type="entry name" value="CHU_C"/>
    <property type="match status" value="1"/>
</dbReference>
<dbReference type="InterPro" id="IPR026341">
    <property type="entry name" value="T9SS_type_B"/>
</dbReference>
<name>A0A4Q9FI76_9FLAO</name>